<keyword evidence="3" id="KW-1185">Reference proteome</keyword>
<organism evidence="2 3">
    <name type="scientific">Oceanicola granulosus (strain ATCC BAA-861 / DSM 15982 / KCTC 12143 / HTCC2516)</name>
    <dbReference type="NCBI Taxonomy" id="314256"/>
    <lineage>
        <taxon>Bacteria</taxon>
        <taxon>Pseudomonadati</taxon>
        <taxon>Pseudomonadota</taxon>
        <taxon>Alphaproteobacteria</taxon>
        <taxon>Rhodobacterales</taxon>
        <taxon>Roseobacteraceae</taxon>
        <taxon>Oceanicola</taxon>
    </lineage>
</organism>
<accession>Q2CH10</accession>
<dbReference type="OrthoDB" id="284135at2"/>
<dbReference type="InterPro" id="IPR021880">
    <property type="entry name" value="DUF3489"/>
</dbReference>
<reference evidence="2 3" key="1">
    <citation type="journal article" date="2010" name="J. Bacteriol.">
        <title>Genome sequences of Oceanicola granulosus HTCC2516(T) and Oceanicola batsensis HTCC2597(TDelta).</title>
        <authorList>
            <person name="Thrash J.C."/>
            <person name="Cho J.C."/>
            <person name="Vergin K.L."/>
            <person name="Giovannoni S.J."/>
        </authorList>
    </citation>
    <scope>NUCLEOTIDE SEQUENCE [LARGE SCALE GENOMIC DNA]</scope>
    <source>
        <strain evidence="3">ATCC BAA-861 / DSM 15982 / KCTC 12143 / HTCC2516</strain>
    </source>
</reference>
<protein>
    <submittedName>
        <fullName evidence="2">Putative bacteriophage-related protein</fullName>
    </submittedName>
</protein>
<dbReference type="AlphaFoldDB" id="Q2CH10"/>
<gene>
    <name evidence="2" type="ORF">OG2516_13289</name>
</gene>
<evidence type="ECO:0000313" key="2">
    <source>
        <dbReference type="EMBL" id="EAR52001.1"/>
    </source>
</evidence>
<dbReference type="EMBL" id="AAOT01000007">
    <property type="protein sequence ID" value="EAR52001.1"/>
    <property type="molecule type" value="Genomic_DNA"/>
</dbReference>
<dbReference type="Proteomes" id="UP000003635">
    <property type="component" value="Unassembled WGS sequence"/>
</dbReference>
<comment type="caution">
    <text evidence="2">The sequence shown here is derived from an EMBL/GenBank/DDBJ whole genome shotgun (WGS) entry which is preliminary data.</text>
</comment>
<sequence length="230" mass="25234">MAKNIKTTKTTKATKKDQLVRMLRAKTGADAAAVSRKLGWQIHTARAAITGLKKAGYEIAAEKSDPGKPTRYRVIGEPKRAIPSEDAQPAAESADAGRADPERGEVLRAWEEAFGTPPPPYLSVPFMRKALAYDAQCRNHGGLSAATRRALRQVAEGQGVRETTRRVARPGAHLVREWNGRTYQVEVTADGYCMDGRTWRSLSAVARHITGATWSGPRFFGLTDRAGHRR</sequence>
<dbReference type="eggNOG" id="ENOG50332DQ">
    <property type="taxonomic scope" value="Bacteria"/>
</dbReference>
<dbReference type="Pfam" id="PF11149">
    <property type="entry name" value="DUF2924"/>
    <property type="match status" value="1"/>
</dbReference>
<feature type="region of interest" description="Disordered" evidence="1">
    <location>
        <begin position="78"/>
        <end position="101"/>
    </location>
</feature>
<dbReference type="STRING" id="314256.OG2516_13289"/>
<evidence type="ECO:0000313" key="3">
    <source>
        <dbReference type="Proteomes" id="UP000003635"/>
    </source>
</evidence>
<name>Q2CH10_OCEGH</name>
<dbReference type="RefSeq" id="WP_007256133.1">
    <property type="nucleotide sequence ID" value="NZ_CH724108.1"/>
</dbReference>
<dbReference type="InterPro" id="IPR021322">
    <property type="entry name" value="DUF2924"/>
</dbReference>
<dbReference type="HOGENOM" id="CLU_1203833_0_0_5"/>
<dbReference type="Pfam" id="PF11994">
    <property type="entry name" value="DUF3489"/>
    <property type="match status" value="1"/>
</dbReference>
<evidence type="ECO:0000256" key="1">
    <source>
        <dbReference type="SAM" id="MobiDB-lite"/>
    </source>
</evidence>
<proteinExistence type="predicted"/>